<name>A0A2U1NLM3_ARTAN</name>
<evidence type="ECO:0000313" key="1">
    <source>
        <dbReference type="EMBL" id="PWA74413.1"/>
    </source>
</evidence>
<dbReference type="Proteomes" id="UP000245207">
    <property type="component" value="Unassembled WGS sequence"/>
</dbReference>
<accession>A0A2U1NLM3</accession>
<gene>
    <name evidence="1" type="ORF">CTI12_AA251570</name>
</gene>
<keyword evidence="2" id="KW-1185">Reference proteome</keyword>
<proteinExistence type="predicted"/>
<dbReference type="OrthoDB" id="1675099at2759"/>
<dbReference type="EMBL" id="PKPP01002571">
    <property type="protein sequence ID" value="PWA74413.1"/>
    <property type="molecule type" value="Genomic_DNA"/>
</dbReference>
<organism evidence="1 2">
    <name type="scientific">Artemisia annua</name>
    <name type="common">Sweet wormwood</name>
    <dbReference type="NCBI Taxonomy" id="35608"/>
    <lineage>
        <taxon>Eukaryota</taxon>
        <taxon>Viridiplantae</taxon>
        <taxon>Streptophyta</taxon>
        <taxon>Embryophyta</taxon>
        <taxon>Tracheophyta</taxon>
        <taxon>Spermatophyta</taxon>
        <taxon>Magnoliopsida</taxon>
        <taxon>eudicotyledons</taxon>
        <taxon>Gunneridae</taxon>
        <taxon>Pentapetalae</taxon>
        <taxon>asterids</taxon>
        <taxon>campanulids</taxon>
        <taxon>Asterales</taxon>
        <taxon>Asteraceae</taxon>
        <taxon>Asteroideae</taxon>
        <taxon>Anthemideae</taxon>
        <taxon>Artemisiinae</taxon>
        <taxon>Artemisia</taxon>
    </lineage>
</organism>
<dbReference type="AlphaFoldDB" id="A0A2U1NLM3"/>
<evidence type="ECO:0000313" key="2">
    <source>
        <dbReference type="Proteomes" id="UP000245207"/>
    </source>
</evidence>
<protein>
    <submittedName>
        <fullName evidence="1">Uncharacterized protein</fullName>
    </submittedName>
</protein>
<comment type="caution">
    <text evidence="1">The sequence shown here is derived from an EMBL/GenBank/DDBJ whole genome shotgun (WGS) entry which is preliminary data.</text>
</comment>
<reference evidence="1 2" key="1">
    <citation type="journal article" date="2018" name="Mol. Plant">
        <title>The genome of Artemisia annua provides insight into the evolution of Asteraceae family and artemisinin biosynthesis.</title>
        <authorList>
            <person name="Shen Q."/>
            <person name="Zhang L."/>
            <person name="Liao Z."/>
            <person name="Wang S."/>
            <person name="Yan T."/>
            <person name="Shi P."/>
            <person name="Liu M."/>
            <person name="Fu X."/>
            <person name="Pan Q."/>
            <person name="Wang Y."/>
            <person name="Lv Z."/>
            <person name="Lu X."/>
            <person name="Zhang F."/>
            <person name="Jiang W."/>
            <person name="Ma Y."/>
            <person name="Chen M."/>
            <person name="Hao X."/>
            <person name="Li L."/>
            <person name="Tang Y."/>
            <person name="Lv G."/>
            <person name="Zhou Y."/>
            <person name="Sun X."/>
            <person name="Brodelius P.E."/>
            <person name="Rose J.K.C."/>
            <person name="Tang K."/>
        </authorList>
    </citation>
    <scope>NUCLEOTIDE SEQUENCE [LARGE SCALE GENOMIC DNA]</scope>
    <source>
        <strain evidence="2">cv. Huhao1</strain>
        <tissue evidence="1">Leaf</tissue>
    </source>
</reference>
<sequence>MTLGSHHCTRAILKCRCLPTEEWLKVDPLVKSWIFLTCNDVLVGRLVKANPKTALDAWTFLEKVFKDNKRTKTIALRGELRVLDIGDMTCML</sequence>